<comment type="caution">
    <text evidence="1">The sequence shown here is derived from an EMBL/GenBank/DDBJ whole genome shotgun (WGS) entry which is preliminary data.</text>
</comment>
<dbReference type="AlphaFoldDB" id="A0AAJ3J5E0"/>
<dbReference type="Proteomes" id="UP000094974">
    <property type="component" value="Unassembled WGS sequence"/>
</dbReference>
<accession>A0AAJ3J5E0</accession>
<reference evidence="1" key="3">
    <citation type="submission" date="2023-04" db="EMBL/GenBank/DDBJ databases">
        <title>Uncovering the Secrets of Slow-Growing Bacteria in Tropical Savanna Soil through Cultivation and Genomic Analysis.</title>
        <authorList>
            <person name="Goncalves O.S."/>
            <person name="Santana M.F."/>
        </authorList>
    </citation>
    <scope>NUCLEOTIDE SEQUENCE</scope>
    <source>
        <strain evidence="1">ANTI</strain>
    </source>
</reference>
<keyword evidence="3" id="KW-1185">Reference proteome</keyword>
<reference evidence="2" key="2">
    <citation type="submission" date="2016-05" db="EMBL/GenBank/DDBJ databases">
        <authorList>
            <person name="Zheng J."/>
            <person name="Timme R."/>
            <person name="Allard M."/>
            <person name="Strain E."/>
            <person name="Luo Y."/>
            <person name="Brown E."/>
        </authorList>
    </citation>
    <scope>NUCLEOTIDE SEQUENCE</scope>
    <source>
        <strain evidence="2">CFSAN034343</strain>
    </source>
</reference>
<proteinExistence type="predicted"/>
<dbReference type="RefSeq" id="WP_023988693.1">
    <property type="nucleotide sequence ID" value="NZ_CP011420.1"/>
</dbReference>
<dbReference type="EMBL" id="LYND01000033">
    <property type="protein sequence ID" value="ODA11153.1"/>
    <property type="molecule type" value="Genomic_DNA"/>
</dbReference>
<dbReference type="Proteomes" id="UP001229409">
    <property type="component" value="Unassembled WGS sequence"/>
</dbReference>
<gene>
    <name evidence="2" type="ORF">A7312_21195</name>
    <name evidence="1" type="ORF">QDS18_11655</name>
</gene>
<evidence type="ECO:0000313" key="3">
    <source>
        <dbReference type="Proteomes" id="UP000094974"/>
    </source>
</evidence>
<sequence length="86" mass="10172">MHMSEADLIEFLTSNPHVKIREPPREPLPTQRLTFDSQAEERFYNKRVVPLIIAGYLHKLELHKTFEIMQAVEHCGKKYKKTCVYT</sequence>
<name>A0AAJ3J5E0_PAEPO</name>
<protein>
    <submittedName>
        <fullName evidence="1">Uncharacterized protein</fullName>
    </submittedName>
</protein>
<organism evidence="1 4">
    <name type="scientific">Paenibacillus polymyxa</name>
    <name type="common">Bacillus polymyxa</name>
    <dbReference type="NCBI Taxonomy" id="1406"/>
    <lineage>
        <taxon>Bacteria</taxon>
        <taxon>Bacillati</taxon>
        <taxon>Bacillota</taxon>
        <taxon>Bacilli</taxon>
        <taxon>Bacillales</taxon>
        <taxon>Paenibacillaceae</taxon>
        <taxon>Paenibacillus</taxon>
    </lineage>
</organism>
<dbReference type="EMBL" id="JARVWT010000004">
    <property type="protein sequence ID" value="MDH2331530.1"/>
    <property type="molecule type" value="Genomic_DNA"/>
</dbReference>
<evidence type="ECO:0000313" key="1">
    <source>
        <dbReference type="EMBL" id="MDH2331530.1"/>
    </source>
</evidence>
<reference evidence="3" key="1">
    <citation type="submission" date="2016-05" db="EMBL/GenBank/DDBJ databases">
        <title>Whole genome shotgun sequencing of cultured foodborne pathogen.</title>
        <authorList>
            <person name="Zheng J."/>
            <person name="Timme R."/>
            <person name="Allard M."/>
            <person name="Strain E."/>
            <person name="Luo Y."/>
            <person name="Brown E."/>
        </authorList>
    </citation>
    <scope>NUCLEOTIDE SEQUENCE [LARGE SCALE GENOMIC DNA]</scope>
    <source>
        <strain evidence="3">CFSAN034343</strain>
    </source>
</reference>
<evidence type="ECO:0000313" key="2">
    <source>
        <dbReference type="EMBL" id="ODA11153.1"/>
    </source>
</evidence>
<evidence type="ECO:0000313" key="4">
    <source>
        <dbReference type="Proteomes" id="UP001229409"/>
    </source>
</evidence>